<accession>E8M4W0</accession>
<dbReference type="RefSeq" id="WP_008075561.1">
    <property type="nucleotide sequence ID" value="NZ_AEVT01000050.1"/>
</dbReference>
<proteinExistence type="predicted"/>
<feature type="transmembrane region" description="Helical" evidence="1">
    <location>
        <begin position="27"/>
        <end position="44"/>
    </location>
</feature>
<evidence type="ECO:0000256" key="1">
    <source>
        <dbReference type="SAM" id="Phobius"/>
    </source>
</evidence>
<reference evidence="2 3" key="1">
    <citation type="journal article" date="2012" name="Int. J. Syst. Evol. Microbiol.">
        <title>Vibrio caribbeanicus sp. nov., isolated from the marine sponge Scleritoderma cyanea.</title>
        <authorList>
            <person name="Hoffmann M."/>
            <person name="Monday S.R."/>
            <person name="Allard M.W."/>
            <person name="Strain E.A."/>
            <person name="Whittaker P."/>
            <person name="Naum M."/>
            <person name="McCarthy P.J."/>
            <person name="Lopez J.V."/>
            <person name="Fischer M."/>
            <person name="Brown E.W."/>
        </authorList>
    </citation>
    <scope>NUCLEOTIDE SEQUENCE [LARGE SCALE GENOMIC DNA]</scope>
    <source>
        <strain evidence="3">DSMZ 21326</strain>
    </source>
</reference>
<feature type="transmembrane region" description="Helical" evidence="1">
    <location>
        <begin position="123"/>
        <end position="143"/>
    </location>
</feature>
<protein>
    <recommendedName>
        <fullName evidence="4">DUF4234 domain-containing protein</fullName>
    </recommendedName>
</protein>
<keyword evidence="1" id="KW-0472">Membrane</keyword>
<dbReference type="GeneID" id="95568656"/>
<feature type="transmembrane region" description="Helical" evidence="1">
    <location>
        <begin position="163"/>
        <end position="188"/>
    </location>
</feature>
<gene>
    <name evidence="2" type="ORF">VISI1226_02472</name>
</gene>
<keyword evidence="1" id="KW-1133">Transmembrane helix</keyword>
<evidence type="ECO:0000313" key="2">
    <source>
        <dbReference type="EMBL" id="EGA70938.1"/>
    </source>
</evidence>
<dbReference type="EMBL" id="AEVT01000050">
    <property type="protein sequence ID" value="EGA70938.1"/>
    <property type="molecule type" value="Genomic_DNA"/>
</dbReference>
<sequence length="190" mass="21984">MENIENNTSVNTERQKCELYVVSPKKFTILFLSTMGLYGIYWSYKNWSLYKSSSNDNIWPVARAFFDIFFIHSLCSKITFQTQPESEQKESSTVEWYATKYVILVIIGRVFDQLANKDIGMPYSYFVSVLLVPFTYQALYSIQLKINQYMEDESGSSNGDLSWANYLWIVIGVLFWLLIILGAVATLFGI</sequence>
<dbReference type="OrthoDB" id="8750132at2"/>
<comment type="caution">
    <text evidence="2">The sequence shown here is derived from an EMBL/GenBank/DDBJ whole genome shotgun (WGS) entry which is preliminary data.</text>
</comment>
<name>E8M4W0_PHOS4</name>
<organism evidence="2 3">
    <name type="scientific">Vibrio sinaloensis DSM 21326</name>
    <dbReference type="NCBI Taxonomy" id="945550"/>
    <lineage>
        <taxon>Bacteria</taxon>
        <taxon>Pseudomonadati</taxon>
        <taxon>Pseudomonadota</taxon>
        <taxon>Gammaproteobacteria</taxon>
        <taxon>Vibrionales</taxon>
        <taxon>Vibrionaceae</taxon>
        <taxon>Vibrio</taxon>
        <taxon>Vibrio oreintalis group</taxon>
    </lineage>
</organism>
<dbReference type="Proteomes" id="UP000006228">
    <property type="component" value="Unassembled WGS sequence"/>
</dbReference>
<keyword evidence="1" id="KW-0812">Transmembrane</keyword>
<evidence type="ECO:0008006" key="4">
    <source>
        <dbReference type="Google" id="ProtNLM"/>
    </source>
</evidence>
<dbReference type="eggNOG" id="ENOG50314B3">
    <property type="taxonomic scope" value="Bacteria"/>
</dbReference>
<evidence type="ECO:0000313" key="3">
    <source>
        <dbReference type="Proteomes" id="UP000006228"/>
    </source>
</evidence>
<dbReference type="AlphaFoldDB" id="E8M4W0"/>